<evidence type="ECO:0000313" key="1">
    <source>
        <dbReference type="EMBL" id="CAK9196211.1"/>
    </source>
</evidence>
<gene>
    <name evidence="1" type="ORF">CSSPTR1EN2_LOCUS3360</name>
</gene>
<evidence type="ECO:0000313" key="2">
    <source>
        <dbReference type="Proteomes" id="UP001497512"/>
    </source>
</evidence>
<keyword evidence="2" id="KW-1185">Reference proteome</keyword>
<reference evidence="1" key="1">
    <citation type="submission" date="2024-02" db="EMBL/GenBank/DDBJ databases">
        <authorList>
            <consortium name="ELIXIR-Norway"/>
            <consortium name="Elixir Norway"/>
        </authorList>
    </citation>
    <scope>NUCLEOTIDE SEQUENCE</scope>
</reference>
<dbReference type="EMBL" id="OZ019903">
    <property type="protein sequence ID" value="CAK9196211.1"/>
    <property type="molecule type" value="Genomic_DNA"/>
</dbReference>
<proteinExistence type="predicted"/>
<protein>
    <submittedName>
        <fullName evidence="1">Uncharacterized protein</fullName>
    </submittedName>
</protein>
<dbReference type="Proteomes" id="UP001497512">
    <property type="component" value="Chromosome 11"/>
</dbReference>
<accession>A0ABP0TGT5</accession>
<sequence length="101" mass="11121">MSDIKLMMMAGGFSASPYLMKRVRDTFIQYKVEEVISPPNPGSATVTAISLSLFSSSQNPRYSTNEGTVLEGTMVDDMFKDLELGSDREVEVSMFFGCTSI</sequence>
<name>A0ABP0TGT5_9BRYO</name>
<dbReference type="PANTHER" id="PTHR14187:SF5">
    <property type="entry name" value="HEAT SHOCK 70 KDA PROTEIN 12A"/>
    <property type="match status" value="1"/>
</dbReference>
<dbReference type="PANTHER" id="PTHR14187">
    <property type="entry name" value="ALPHA KINASE/ELONGATION FACTOR 2 KINASE"/>
    <property type="match status" value="1"/>
</dbReference>
<organism evidence="1 2">
    <name type="scientific">Sphagnum troendelagicum</name>
    <dbReference type="NCBI Taxonomy" id="128251"/>
    <lineage>
        <taxon>Eukaryota</taxon>
        <taxon>Viridiplantae</taxon>
        <taxon>Streptophyta</taxon>
        <taxon>Embryophyta</taxon>
        <taxon>Bryophyta</taxon>
        <taxon>Sphagnophytina</taxon>
        <taxon>Sphagnopsida</taxon>
        <taxon>Sphagnales</taxon>
        <taxon>Sphagnaceae</taxon>
        <taxon>Sphagnum</taxon>
    </lineage>
</organism>